<protein>
    <submittedName>
        <fullName evidence="2">DUF262 domain-containing protein</fullName>
    </submittedName>
</protein>
<dbReference type="PANTHER" id="PTHR39639">
    <property type="entry name" value="CHROMOSOME 16, WHOLE GENOME SHOTGUN SEQUENCE"/>
    <property type="match status" value="1"/>
</dbReference>
<dbReference type="Proteomes" id="UP001550210">
    <property type="component" value="Unassembled WGS sequence"/>
</dbReference>
<sequence length="361" mass="41415">MEEFSIAPLRNSSVAYIHQQKPQIEMDPVYQRQGGIWSVEKQQLLIDSLINGFDVPKIYFHEFAARKVVDGKRLRYAIIDGKQRLQAIWEFLEGKFPLAEDFSYFEDPDVKAGGLTYQQLAEKHPEIAAYFNATSLDIITIRTDDLEIIEEMFSRLNEAVPLNAAEKRNALGGPVPPAIRELSQHPFFAQNLTFTNRRYRHWDLAVKFLYWWHMGRVVDTKKFHLDSFVKDAKKKGEAGVKQVEEEKASVVRILDAMVNCFEGGDKLLSQVGMVSVYYLLFQEIHQAGDGKFPSRAKFEEFEDARKQNRARAESDLSEAQYELIEFDRYAQSPNDGSALGYRVKVLTSFLDGTLGKNPDLL</sequence>
<gene>
    <name evidence="2" type="ORF">ABZZ21_35210</name>
</gene>
<dbReference type="InterPro" id="IPR004919">
    <property type="entry name" value="GmrSD_N"/>
</dbReference>
<reference evidence="2 3" key="1">
    <citation type="submission" date="2024-06" db="EMBL/GenBank/DDBJ databases">
        <title>The Natural Products Discovery Center: Release of the First 8490 Sequenced Strains for Exploring Actinobacteria Biosynthetic Diversity.</title>
        <authorList>
            <person name="Kalkreuter E."/>
            <person name="Kautsar S.A."/>
            <person name="Yang D."/>
            <person name="Bader C.D."/>
            <person name="Teijaro C.N."/>
            <person name="Fluegel L."/>
            <person name="Davis C.M."/>
            <person name="Simpson J.R."/>
            <person name="Lauterbach L."/>
            <person name="Steele A.D."/>
            <person name="Gui C."/>
            <person name="Meng S."/>
            <person name="Li G."/>
            <person name="Viehrig K."/>
            <person name="Ye F."/>
            <person name="Su P."/>
            <person name="Kiefer A.F."/>
            <person name="Nichols A."/>
            <person name="Cepeda A.J."/>
            <person name="Yan W."/>
            <person name="Fan B."/>
            <person name="Jiang Y."/>
            <person name="Adhikari A."/>
            <person name="Zheng C.-J."/>
            <person name="Schuster L."/>
            <person name="Cowan T.M."/>
            <person name="Smanski M.J."/>
            <person name="Chevrette M.G."/>
            <person name="De Carvalho L.P.S."/>
            <person name="Shen B."/>
        </authorList>
    </citation>
    <scope>NUCLEOTIDE SEQUENCE [LARGE SCALE GENOMIC DNA]</scope>
    <source>
        <strain evidence="2 3">NPDC006434</strain>
    </source>
</reference>
<evidence type="ECO:0000259" key="1">
    <source>
        <dbReference type="Pfam" id="PF03235"/>
    </source>
</evidence>
<dbReference type="EMBL" id="JBEXPZ010000057">
    <property type="protein sequence ID" value="MET9849706.1"/>
    <property type="molecule type" value="Genomic_DNA"/>
</dbReference>
<feature type="domain" description="GmrSD restriction endonucleases N-terminal" evidence="1">
    <location>
        <begin position="26"/>
        <end position="170"/>
    </location>
</feature>
<dbReference type="RefSeq" id="WP_355402402.1">
    <property type="nucleotide sequence ID" value="NZ_JBEXPZ010000057.1"/>
</dbReference>
<proteinExistence type="predicted"/>
<organism evidence="2 3">
    <name type="scientific">Streptomyces ossamyceticus</name>
    <dbReference type="NCBI Taxonomy" id="249581"/>
    <lineage>
        <taxon>Bacteria</taxon>
        <taxon>Bacillati</taxon>
        <taxon>Actinomycetota</taxon>
        <taxon>Actinomycetes</taxon>
        <taxon>Kitasatosporales</taxon>
        <taxon>Streptomycetaceae</taxon>
        <taxon>Streptomyces</taxon>
    </lineage>
</organism>
<accession>A0ABV2V798</accession>
<comment type="caution">
    <text evidence="2">The sequence shown here is derived from an EMBL/GenBank/DDBJ whole genome shotgun (WGS) entry which is preliminary data.</text>
</comment>
<keyword evidence="3" id="KW-1185">Reference proteome</keyword>
<evidence type="ECO:0000313" key="2">
    <source>
        <dbReference type="EMBL" id="MET9849706.1"/>
    </source>
</evidence>
<evidence type="ECO:0000313" key="3">
    <source>
        <dbReference type="Proteomes" id="UP001550210"/>
    </source>
</evidence>
<dbReference type="Pfam" id="PF03235">
    <property type="entry name" value="GmrSD_N"/>
    <property type="match status" value="1"/>
</dbReference>
<name>A0ABV2V798_9ACTN</name>
<dbReference type="PANTHER" id="PTHR39639:SF1">
    <property type="entry name" value="DUF262 DOMAIN-CONTAINING PROTEIN"/>
    <property type="match status" value="1"/>
</dbReference>